<dbReference type="PANTHER" id="PTHR43047">
    <property type="entry name" value="TWO-COMPONENT HISTIDINE PROTEIN KINASE"/>
    <property type="match status" value="1"/>
</dbReference>
<dbReference type="GO" id="GO:0000155">
    <property type="term" value="F:phosphorelay sensor kinase activity"/>
    <property type="evidence" value="ECO:0007669"/>
    <property type="project" value="InterPro"/>
</dbReference>
<protein>
    <recommendedName>
        <fullName evidence="2">histidine kinase</fullName>
        <ecNumber evidence="2">2.7.13.3</ecNumber>
    </recommendedName>
</protein>
<evidence type="ECO:0000256" key="8">
    <source>
        <dbReference type="SAM" id="Phobius"/>
    </source>
</evidence>
<feature type="transmembrane region" description="Helical" evidence="8">
    <location>
        <begin position="55"/>
        <end position="74"/>
    </location>
</feature>
<dbReference type="InterPro" id="IPR036890">
    <property type="entry name" value="HATPase_C_sf"/>
</dbReference>
<comment type="catalytic activity">
    <reaction evidence="1">
        <text>ATP + protein L-histidine = ADP + protein N-phospho-L-histidine.</text>
        <dbReference type="EC" id="2.7.13.3"/>
    </reaction>
</comment>
<feature type="compositionally biased region" description="Basic and acidic residues" evidence="7">
    <location>
        <begin position="667"/>
        <end position="684"/>
    </location>
</feature>
<dbReference type="SMART" id="SM00387">
    <property type="entry name" value="HATPase_c"/>
    <property type="match status" value="1"/>
</dbReference>
<dbReference type="InterPro" id="IPR003594">
    <property type="entry name" value="HATPase_dom"/>
</dbReference>
<evidence type="ECO:0000256" key="3">
    <source>
        <dbReference type="ARBA" id="ARBA00022553"/>
    </source>
</evidence>
<gene>
    <name evidence="10" type="ORF">DFR47_101305</name>
</gene>
<evidence type="ECO:0000259" key="9">
    <source>
        <dbReference type="PROSITE" id="PS50109"/>
    </source>
</evidence>
<proteinExistence type="predicted"/>
<keyword evidence="11" id="KW-1185">Reference proteome</keyword>
<dbReference type="InterPro" id="IPR005467">
    <property type="entry name" value="His_kinase_dom"/>
</dbReference>
<keyword evidence="6" id="KW-0902">Two-component regulatory system</keyword>
<dbReference type="EMBL" id="QNRH01000001">
    <property type="protein sequence ID" value="RBO98705.1"/>
    <property type="molecule type" value="Genomic_DNA"/>
</dbReference>
<dbReference type="CDD" id="cd00130">
    <property type="entry name" value="PAS"/>
    <property type="match status" value="1"/>
</dbReference>
<evidence type="ECO:0000256" key="5">
    <source>
        <dbReference type="ARBA" id="ARBA00022777"/>
    </source>
</evidence>
<keyword evidence="4" id="KW-0808">Transferase</keyword>
<evidence type="ECO:0000313" key="10">
    <source>
        <dbReference type="EMBL" id="RBO98705.1"/>
    </source>
</evidence>
<evidence type="ECO:0000256" key="6">
    <source>
        <dbReference type="ARBA" id="ARBA00023012"/>
    </source>
</evidence>
<keyword evidence="5 10" id="KW-0418">Kinase</keyword>
<dbReference type="PANTHER" id="PTHR43047:SF72">
    <property type="entry name" value="OSMOSENSING HISTIDINE PROTEIN KINASE SLN1"/>
    <property type="match status" value="1"/>
</dbReference>
<dbReference type="EC" id="2.7.13.3" evidence="2"/>
<feature type="domain" description="Histidine kinase" evidence="9">
    <location>
        <begin position="371"/>
        <end position="600"/>
    </location>
</feature>
<evidence type="ECO:0000256" key="4">
    <source>
        <dbReference type="ARBA" id="ARBA00022679"/>
    </source>
</evidence>
<dbReference type="InterPro" id="IPR004358">
    <property type="entry name" value="Sig_transdc_His_kin-like_C"/>
</dbReference>
<evidence type="ECO:0000256" key="2">
    <source>
        <dbReference type="ARBA" id="ARBA00012438"/>
    </source>
</evidence>
<keyword evidence="8" id="KW-1133">Transmembrane helix</keyword>
<feature type="transmembrane region" description="Helical" evidence="8">
    <location>
        <begin position="176"/>
        <end position="199"/>
    </location>
</feature>
<dbReference type="InterPro" id="IPR000014">
    <property type="entry name" value="PAS"/>
</dbReference>
<accession>A0A366E9E1</accession>
<dbReference type="CDD" id="cd00082">
    <property type="entry name" value="HisKA"/>
    <property type="match status" value="1"/>
</dbReference>
<feature type="region of interest" description="Disordered" evidence="7">
    <location>
        <begin position="652"/>
        <end position="690"/>
    </location>
</feature>
<name>A0A366E9E1_9HYPH</name>
<sequence>MYGIYAKTMKMIKGGMNNAVTDHNLLAQTPFVQNGVKAHISSKAEHFSASDLRPALLLFPLFLAMAFYSIFPLISLNALLVTALSFTGVSVLMLAAQASGIRNSLTGIVALSFYSAILGFMALFAGADNALVWAMVLALPLELWLVTRHRAAVMAGGVIAAALIALSQVKGVNTQLALPAGVSTTFLFIYAGALLMRVLRVSVAAGVKTQQPVAQGHADSDLEAALDALVIRLDQDGHIRSLSDRCVEQFGVDRAVLNGTLLLDRVHVADRVQYLAFLDGLKHGNALMKLSGKTEIRLRCVEVAGKTEQPTIYFNIFEIEGQVKSVAGQMSEGFLIVARNIAQEQAVQQQIMQQSTAIENLETSRGRLLGTVSHELRTPLNSIIGFSDLLLHDVAGPLQSEKQREYIDLIRKSGNHLLEVVNGILEASRVESGQYPVQHERFSVRDSVTMCSSMLMPLAEKKGVILCDRIHPDVTDMIADRRAIRQILINLVSNAIKFTDRGGCVTIEVMPDMMKQAYAGTQQNLVISVSDTGIGLEAHEIERLCQPFSQINNTQTRMQEGSGLGLYVVKGLVSLHQGEMDIRSRKGQGTTVSVTLPQSLPQQVVDNGVMVAGQAANQAPLQPMMQAGRVSTDIRSALEQVKTAIINLQAGETEGHQTAAGQAESSYDGKTEPQRYETQGDFHAQKRKTA</sequence>
<dbReference type="FunFam" id="3.30.565.10:FF:000010">
    <property type="entry name" value="Sensor histidine kinase RcsC"/>
    <property type="match status" value="1"/>
</dbReference>
<keyword evidence="8" id="KW-0812">Transmembrane</keyword>
<dbReference type="InterPro" id="IPR003661">
    <property type="entry name" value="HisK_dim/P_dom"/>
</dbReference>
<feature type="transmembrane region" description="Helical" evidence="8">
    <location>
        <begin position="105"/>
        <end position="124"/>
    </location>
</feature>
<dbReference type="CDD" id="cd16922">
    <property type="entry name" value="HATPase_EvgS-ArcB-TorS-like"/>
    <property type="match status" value="1"/>
</dbReference>
<organism evidence="10 11">
    <name type="scientific">Pseudochrobactrum asaccharolyticum</name>
    <dbReference type="NCBI Taxonomy" id="354351"/>
    <lineage>
        <taxon>Bacteria</taxon>
        <taxon>Pseudomonadati</taxon>
        <taxon>Pseudomonadota</taxon>
        <taxon>Alphaproteobacteria</taxon>
        <taxon>Hyphomicrobiales</taxon>
        <taxon>Brucellaceae</taxon>
        <taxon>Pseudochrobactrum</taxon>
    </lineage>
</organism>
<evidence type="ECO:0000313" key="11">
    <source>
        <dbReference type="Proteomes" id="UP000252893"/>
    </source>
</evidence>
<evidence type="ECO:0000256" key="1">
    <source>
        <dbReference type="ARBA" id="ARBA00000085"/>
    </source>
</evidence>
<dbReference type="Pfam" id="PF02518">
    <property type="entry name" value="HATPase_c"/>
    <property type="match status" value="1"/>
</dbReference>
<dbReference type="SUPFAM" id="SSF55874">
    <property type="entry name" value="ATPase domain of HSP90 chaperone/DNA topoisomerase II/histidine kinase"/>
    <property type="match status" value="1"/>
</dbReference>
<keyword evidence="8" id="KW-0472">Membrane</keyword>
<dbReference type="PROSITE" id="PS50109">
    <property type="entry name" value="HIS_KIN"/>
    <property type="match status" value="1"/>
</dbReference>
<dbReference type="Pfam" id="PF00512">
    <property type="entry name" value="HisKA"/>
    <property type="match status" value="1"/>
</dbReference>
<comment type="caution">
    <text evidence="10">The sequence shown here is derived from an EMBL/GenBank/DDBJ whole genome shotgun (WGS) entry which is preliminary data.</text>
</comment>
<dbReference type="GO" id="GO:0009927">
    <property type="term" value="F:histidine phosphotransfer kinase activity"/>
    <property type="evidence" value="ECO:0007669"/>
    <property type="project" value="TreeGrafter"/>
</dbReference>
<dbReference type="Gene3D" id="3.30.565.10">
    <property type="entry name" value="Histidine kinase-like ATPase, C-terminal domain"/>
    <property type="match status" value="1"/>
</dbReference>
<feature type="transmembrane region" description="Helical" evidence="8">
    <location>
        <begin position="80"/>
        <end position="98"/>
    </location>
</feature>
<dbReference type="GO" id="GO:0005886">
    <property type="term" value="C:plasma membrane"/>
    <property type="evidence" value="ECO:0007669"/>
    <property type="project" value="TreeGrafter"/>
</dbReference>
<keyword evidence="3" id="KW-0597">Phosphoprotein</keyword>
<dbReference type="SUPFAM" id="SSF47384">
    <property type="entry name" value="Homodimeric domain of signal transducing histidine kinase"/>
    <property type="match status" value="1"/>
</dbReference>
<evidence type="ECO:0000256" key="7">
    <source>
        <dbReference type="SAM" id="MobiDB-lite"/>
    </source>
</evidence>
<dbReference type="InterPro" id="IPR036097">
    <property type="entry name" value="HisK_dim/P_sf"/>
</dbReference>
<dbReference type="AlphaFoldDB" id="A0A366E9E1"/>
<dbReference type="PRINTS" id="PR00344">
    <property type="entry name" value="BCTRLSENSOR"/>
</dbReference>
<dbReference type="Proteomes" id="UP000252893">
    <property type="component" value="Unassembled WGS sequence"/>
</dbReference>
<dbReference type="Gene3D" id="1.10.287.130">
    <property type="match status" value="1"/>
</dbReference>
<reference evidence="10 11" key="1">
    <citation type="submission" date="2018-06" db="EMBL/GenBank/DDBJ databases">
        <title>Genomic Encyclopedia of Type Strains, Phase IV (KMG-IV): sequencing the most valuable type-strain genomes for metagenomic binning, comparative biology and taxonomic classification.</title>
        <authorList>
            <person name="Goeker M."/>
        </authorList>
    </citation>
    <scope>NUCLEOTIDE SEQUENCE [LARGE SCALE GENOMIC DNA]</scope>
    <source>
        <strain evidence="10 11">DSM 25619</strain>
    </source>
</reference>
<dbReference type="SMART" id="SM00388">
    <property type="entry name" value="HisKA"/>
    <property type="match status" value="1"/>
</dbReference>
<feature type="transmembrane region" description="Helical" evidence="8">
    <location>
        <begin position="153"/>
        <end position="170"/>
    </location>
</feature>